<evidence type="ECO:0000256" key="9">
    <source>
        <dbReference type="ARBA" id="ARBA00025679"/>
    </source>
</evidence>
<evidence type="ECO:0000256" key="3">
    <source>
        <dbReference type="ARBA" id="ARBA00004613"/>
    </source>
</evidence>
<keyword evidence="7 10" id="KW-0106">Calcium</keyword>
<dbReference type="AlphaFoldDB" id="A0A8H7IY21"/>
<keyword evidence="14" id="KW-1185">Reference proteome</keyword>
<feature type="compositionally biased region" description="Polar residues" evidence="11">
    <location>
        <begin position="260"/>
        <end position="273"/>
    </location>
</feature>
<gene>
    <name evidence="13" type="ORF">EKO04_007600</name>
</gene>
<feature type="chain" id="PRO_5034748558" description="Pectate lyase" evidence="10">
    <location>
        <begin position="19"/>
        <end position="388"/>
    </location>
</feature>
<dbReference type="EC" id="4.2.2.2" evidence="10"/>
<protein>
    <recommendedName>
        <fullName evidence="10">Pectate lyase</fullName>
        <ecNumber evidence="10">4.2.2.2</ecNumber>
    </recommendedName>
</protein>
<keyword evidence="5 10" id="KW-0964">Secreted</keyword>
<evidence type="ECO:0000256" key="8">
    <source>
        <dbReference type="ARBA" id="ARBA00023239"/>
    </source>
</evidence>
<comment type="catalytic activity">
    <reaction evidence="1 10">
        <text>Eliminative cleavage of (1-&gt;4)-alpha-D-galacturonan to give oligosaccharides with 4-deoxy-alpha-D-galact-4-enuronosyl groups at their non-reducing ends.</text>
        <dbReference type="EC" id="4.2.2.2"/>
    </reaction>
</comment>
<dbReference type="GO" id="GO:0030570">
    <property type="term" value="F:pectate lyase activity"/>
    <property type="evidence" value="ECO:0007669"/>
    <property type="project" value="UniProtKB-UniRule"/>
</dbReference>
<dbReference type="InterPro" id="IPR000254">
    <property type="entry name" value="CBD"/>
</dbReference>
<dbReference type="Pfam" id="PF00734">
    <property type="entry name" value="CBM_1"/>
    <property type="match status" value="1"/>
</dbReference>
<evidence type="ECO:0000313" key="14">
    <source>
        <dbReference type="Proteomes" id="UP000651452"/>
    </source>
</evidence>
<reference evidence="13" key="2">
    <citation type="submission" date="2020-09" db="EMBL/GenBank/DDBJ databases">
        <title>Reference genome assembly for Australian Ascochyta lentis isolate Al4.</title>
        <authorList>
            <person name="Lee R.C."/>
            <person name="Farfan-Caceres L.M."/>
            <person name="Debler J.W."/>
            <person name="Williams A.H."/>
            <person name="Henares B.M."/>
        </authorList>
    </citation>
    <scope>NUCLEOTIDE SEQUENCE</scope>
    <source>
        <strain evidence="13">Al4</strain>
    </source>
</reference>
<evidence type="ECO:0000256" key="6">
    <source>
        <dbReference type="ARBA" id="ARBA00022729"/>
    </source>
</evidence>
<feature type="region of interest" description="Disordered" evidence="11">
    <location>
        <begin position="245"/>
        <end position="332"/>
    </location>
</feature>
<dbReference type="Pfam" id="PF03211">
    <property type="entry name" value="Pectate_lyase"/>
    <property type="match status" value="1"/>
</dbReference>
<keyword evidence="6 10" id="KW-0732">Signal</keyword>
<dbReference type="OrthoDB" id="441042at2759"/>
<dbReference type="PROSITE" id="PS51164">
    <property type="entry name" value="CBM1_2"/>
    <property type="match status" value="1"/>
</dbReference>
<feature type="compositionally biased region" description="Basic and acidic residues" evidence="11">
    <location>
        <begin position="45"/>
        <end position="54"/>
    </location>
</feature>
<dbReference type="Gene3D" id="2.160.20.10">
    <property type="entry name" value="Single-stranded right-handed beta-helix, Pectin lyase-like"/>
    <property type="match status" value="1"/>
</dbReference>
<dbReference type="SMART" id="SM00236">
    <property type="entry name" value="fCBD"/>
    <property type="match status" value="1"/>
</dbReference>
<evidence type="ECO:0000256" key="2">
    <source>
        <dbReference type="ARBA" id="ARBA00001913"/>
    </source>
</evidence>
<dbReference type="SUPFAM" id="SSF51126">
    <property type="entry name" value="Pectin lyase-like"/>
    <property type="match status" value="1"/>
</dbReference>
<name>A0A8H7IY21_9PLEO</name>
<feature type="domain" description="CBM1" evidence="12">
    <location>
        <begin position="353"/>
        <end position="388"/>
    </location>
</feature>
<dbReference type="Proteomes" id="UP000651452">
    <property type="component" value="Unassembled WGS sequence"/>
</dbReference>
<evidence type="ECO:0000256" key="7">
    <source>
        <dbReference type="ARBA" id="ARBA00022837"/>
    </source>
</evidence>
<comment type="caution">
    <text evidence="13">The sequence shown here is derived from an EMBL/GenBank/DDBJ whole genome shotgun (WGS) entry which is preliminary data.</text>
</comment>
<evidence type="ECO:0000256" key="11">
    <source>
        <dbReference type="SAM" id="MobiDB-lite"/>
    </source>
</evidence>
<dbReference type="EMBL" id="RZGK01000013">
    <property type="protein sequence ID" value="KAF9694369.1"/>
    <property type="molecule type" value="Genomic_DNA"/>
</dbReference>
<dbReference type="PANTHER" id="PTHR33407">
    <property type="entry name" value="PECTATE LYASE F-RELATED"/>
    <property type="match status" value="1"/>
</dbReference>
<evidence type="ECO:0000256" key="5">
    <source>
        <dbReference type="ARBA" id="ARBA00022525"/>
    </source>
</evidence>
<reference evidence="13" key="1">
    <citation type="submission" date="2018-12" db="EMBL/GenBank/DDBJ databases">
        <authorList>
            <person name="Syme R.A."/>
            <person name="Farfan-Caceres L."/>
            <person name="Lichtenzveig J."/>
        </authorList>
    </citation>
    <scope>NUCLEOTIDE SEQUENCE</scope>
    <source>
        <strain evidence="13">Al4</strain>
    </source>
</reference>
<evidence type="ECO:0000256" key="10">
    <source>
        <dbReference type="RuleBase" id="RU367009"/>
    </source>
</evidence>
<accession>A0A8H7IY21</accession>
<feature type="compositionally biased region" description="Acidic residues" evidence="11">
    <location>
        <begin position="309"/>
        <end position="322"/>
    </location>
</feature>
<dbReference type="PROSITE" id="PS00562">
    <property type="entry name" value="CBM1_1"/>
    <property type="match status" value="1"/>
</dbReference>
<evidence type="ECO:0000259" key="12">
    <source>
        <dbReference type="PROSITE" id="PS51164"/>
    </source>
</evidence>
<comment type="subcellular location">
    <subcellularLocation>
        <location evidence="3 10">Secreted</location>
    </subcellularLocation>
</comment>
<feature type="signal peptide" evidence="10">
    <location>
        <begin position="1"/>
        <end position="18"/>
    </location>
</feature>
<comment type="function">
    <text evidence="9 10">Pectinolytic enzyme consist of four classes of enzymes: pectin lyase, polygalacturonase, pectin methylesterase and rhamnogalacturonase. Among pectinolytic enzymes, pectin lyase is the most important in depolymerization of pectin, since it cleaves internal glycosidic bonds of highly methylated pectins. Favors pectate, the anion, over pectin, the methyl ester.</text>
</comment>
<dbReference type="GO" id="GO:0005576">
    <property type="term" value="C:extracellular region"/>
    <property type="evidence" value="ECO:0007669"/>
    <property type="project" value="UniProtKB-SubCell"/>
</dbReference>
<dbReference type="InterPro" id="IPR011050">
    <property type="entry name" value="Pectin_lyase_fold/virulence"/>
</dbReference>
<feature type="compositionally biased region" description="Low complexity" evidence="11">
    <location>
        <begin position="297"/>
        <end position="308"/>
    </location>
</feature>
<dbReference type="InterPro" id="IPR035971">
    <property type="entry name" value="CBD_sf"/>
</dbReference>
<comment type="cofactor">
    <cofactor evidence="2 10">
        <name>Ca(2+)</name>
        <dbReference type="ChEBI" id="CHEBI:29108"/>
    </cofactor>
</comment>
<comment type="similarity">
    <text evidence="4 10">Belongs to the polysaccharide lyase 3 family.</text>
</comment>
<dbReference type="GO" id="GO:0045490">
    <property type="term" value="P:pectin catabolic process"/>
    <property type="evidence" value="ECO:0007669"/>
    <property type="project" value="TreeGrafter"/>
</dbReference>
<sequence length="388" mass="39720">MKFSQVQLAALVASIASAQTLNIPTRVGEITSLPSPSVITGSEDYGNKEFDRGQPCDSDEDTGSDNAVFVLEDGASLSNVIIGADALEGVHCLGACTLTNVWFRDVCEDAISVLGTGDATIVGGGAQEAKDKVIQHNGAGTVTVKDFTVVNAGKLYRSCGDCTNNEAKSPRKVIVENIRAFGMTSDLIGINSNFGDEATISGSCGESKNVCQEYKGVNKGNGSSSKVDSRTSCKGAQGQLEALPACGADDELPTPEVPTGTVSETVPSATATPIETGEEEVPSPTAVPTKTEEAPEESTTPTPTASEAAPEETVVEGEDEEAPVTTAAPAPSTLLTLTKTSEASTPTDGSSGGSVARWGQCGGQGYSGPTACAAGKCTVQNDWYSQCL</sequence>
<dbReference type="PANTHER" id="PTHR33407:SF9">
    <property type="entry name" value="PECTATE LYASE F-RELATED"/>
    <property type="match status" value="1"/>
</dbReference>
<dbReference type="SUPFAM" id="SSF57180">
    <property type="entry name" value="Cellulose-binding domain"/>
    <property type="match status" value="1"/>
</dbReference>
<evidence type="ECO:0000256" key="1">
    <source>
        <dbReference type="ARBA" id="ARBA00000695"/>
    </source>
</evidence>
<proteinExistence type="inferred from homology"/>
<feature type="compositionally biased region" description="Low complexity" evidence="11">
    <location>
        <begin position="323"/>
        <end position="332"/>
    </location>
</feature>
<evidence type="ECO:0000313" key="13">
    <source>
        <dbReference type="EMBL" id="KAF9694369.1"/>
    </source>
</evidence>
<dbReference type="InterPro" id="IPR004898">
    <property type="entry name" value="Pectate_lyase_PlyH/PlyE-like"/>
</dbReference>
<keyword evidence="8 10" id="KW-0456">Lyase</keyword>
<dbReference type="GO" id="GO:0030248">
    <property type="term" value="F:cellulose binding"/>
    <property type="evidence" value="ECO:0007669"/>
    <property type="project" value="InterPro"/>
</dbReference>
<evidence type="ECO:0000256" key="4">
    <source>
        <dbReference type="ARBA" id="ARBA00006463"/>
    </source>
</evidence>
<organism evidence="13 14">
    <name type="scientific">Ascochyta lentis</name>
    <dbReference type="NCBI Taxonomy" id="205686"/>
    <lineage>
        <taxon>Eukaryota</taxon>
        <taxon>Fungi</taxon>
        <taxon>Dikarya</taxon>
        <taxon>Ascomycota</taxon>
        <taxon>Pezizomycotina</taxon>
        <taxon>Dothideomycetes</taxon>
        <taxon>Pleosporomycetidae</taxon>
        <taxon>Pleosporales</taxon>
        <taxon>Pleosporineae</taxon>
        <taxon>Didymellaceae</taxon>
        <taxon>Ascochyta</taxon>
    </lineage>
</organism>
<feature type="region of interest" description="Disordered" evidence="11">
    <location>
        <begin position="34"/>
        <end position="63"/>
    </location>
</feature>
<dbReference type="InterPro" id="IPR012334">
    <property type="entry name" value="Pectin_lyas_fold"/>
</dbReference>